<dbReference type="PRINTS" id="PR00463">
    <property type="entry name" value="EP450I"/>
</dbReference>
<evidence type="ECO:0000256" key="3">
    <source>
        <dbReference type="ARBA" id="ARBA00022723"/>
    </source>
</evidence>
<organism evidence="9 10">
    <name type="scientific">Paenibacillus thalictri</name>
    <dbReference type="NCBI Taxonomy" id="2527873"/>
    <lineage>
        <taxon>Bacteria</taxon>
        <taxon>Bacillati</taxon>
        <taxon>Bacillota</taxon>
        <taxon>Bacilli</taxon>
        <taxon>Bacillales</taxon>
        <taxon>Paenibacillaceae</taxon>
        <taxon>Paenibacillus</taxon>
    </lineage>
</organism>
<dbReference type="CDD" id="cd20620">
    <property type="entry name" value="CYP132-like"/>
    <property type="match status" value="1"/>
</dbReference>
<dbReference type="GO" id="GO:0016705">
    <property type="term" value="F:oxidoreductase activity, acting on paired donors, with incorporation or reduction of molecular oxygen"/>
    <property type="evidence" value="ECO:0007669"/>
    <property type="project" value="InterPro"/>
</dbReference>
<keyword evidence="2 7" id="KW-0349">Heme</keyword>
<dbReference type="EMBL" id="SIRE01000011">
    <property type="protein sequence ID" value="TBL77810.1"/>
    <property type="molecule type" value="Genomic_DNA"/>
</dbReference>
<evidence type="ECO:0000256" key="7">
    <source>
        <dbReference type="PIRSR" id="PIRSR602401-1"/>
    </source>
</evidence>
<dbReference type="InterPro" id="IPR036396">
    <property type="entry name" value="Cyt_P450_sf"/>
</dbReference>
<reference evidence="9 10" key="1">
    <citation type="submission" date="2019-02" db="EMBL/GenBank/DDBJ databases">
        <title>Paenibacillus sp. nov., isolated from surface-sterilized tissue of Thalictrum simplex L.</title>
        <authorList>
            <person name="Tuo L."/>
        </authorList>
    </citation>
    <scope>NUCLEOTIDE SEQUENCE [LARGE SCALE GENOMIC DNA]</scope>
    <source>
        <strain evidence="9 10">N2SHLJ1</strain>
    </source>
</reference>
<accession>A0A4Q9DRY9</accession>
<feature type="binding site" description="axial binding residue" evidence="7">
    <location>
        <position position="393"/>
    </location>
    <ligand>
        <name>heme</name>
        <dbReference type="ChEBI" id="CHEBI:30413"/>
    </ligand>
    <ligandPart>
        <name>Fe</name>
        <dbReference type="ChEBI" id="CHEBI:18248"/>
    </ligandPart>
</feature>
<dbReference type="InterPro" id="IPR017972">
    <property type="entry name" value="Cyt_P450_CS"/>
</dbReference>
<dbReference type="GO" id="GO:0005506">
    <property type="term" value="F:iron ion binding"/>
    <property type="evidence" value="ECO:0007669"/>
    <property type="project" value="InterPro"/>
</dbReference>
<dbReference type="GO" id="GO:0020037">
    <property type="term" value="F:heme binding"/>
    <property type="evidence" value="ECO:0007669"/>
    <property type="project" value="InterPro"/>
</dbReference>
<dbReference type="GO" id="GO:0004497">
    <property type="term" value="F:monooxygenase activity"/>
    <property type="evidence" value="ECO:0007669"/>
    <property type="project" value="UniProtKB-KW"/>
</dbReference>
<dbReference type="PRINTS" id="PR00385">
    <property type="entry name" value="P450"/>
</dbReference>
<keyword evidence="5 7" id="KW-0408">Iron</keyword>
<evidence type="ECO:0000313" key="9">
    <source>
        <dbReference type="EMBL" id="TBL77810.1"/>
    </source>
</evidence>
<sequence>MTTMQTGPKGLLITGNLLAFKKDPLQFLRNAQAEYGDVVHIRFGPSKHVYLLSDPEMIKEVLMTKQASFVKAKGLQTAKAVVGEGILTSEGQTHLRQRRLIQPSFRKDRIALYGDAMVKQAEQMVSAWQDGEVRMISEDMMALTLAIINETMFGVQVVEGFEKVAHAVEVGMKYVSNKATSIIDIPSGIPTKSNVEFKEASQTLDKIIYDIIEQRRSHPDPGRHDLLSMLLAARDEEDGTGMTDQQVRDEVMTIFIAGHETTANTLAWTWYLLSQHPEAERKLHQELDSVLQGRYPAVADLEQLPYLQQVVWESMRIFPAVWVINRQAAEDVEIGGHAYKKGDTLMMSQYVMHRNSKYYEDPDRFIPERFAGDLLKRIPQFAYFPFGGGPRICIGNNFAIMEASLMIAYIASRFRLRMAPQHPPVEPEPLVTLRPKYGIQMVVEKR</sequence>
<dbReference type="InterPro" id="IPR001128">
    <property type="entry name" value="Cyt_P450"/>
</dbReference>
<dbReference type="Gene3D" id="1.10.630.10">
    <property type="entry name" value="Cytochrome P450"/>
    <property type="match status" value="1"/>
</dbReference>
<dbReference type="PANTHER" id="PTHR24291:SF50">
    <property type="entry name" value="BIFUNCTIONAL ALBAFLAVENONE MONOOXYGENASE_TERPENE SYNTHASE"/>
    <property type="match status" value="1"/>
</dbReference>
<dbReference type="Pfam" id="PF00067">
    <property type="entry name" value="p450"/>
    <property type="match status" value="1"/>
</dbReference>
<evidence type="ECO:0000256" key="6">
    <source>
        <dbReference type="ARBA" id="ARBA00023033"/>
    </source>
</evidence>
<dbReference type="InterPro" id="IPR002401">
    <property type="entry name" value="Cyt_P450_E_grp-I"/>
</dbReference>
<evidence type="ECO:0000256" key="5">
    <source>
        <dbReference type="ARBA" id="ARBA00023004"/>
    </source>
</evidence>
<name>A0A4Q9DRY9_9BACL</name>
<keyword evidence="4 8" id="KW-0560">Oxidoreductase</keyword>
<evidence type="ECO:0000256" key="8">
    <source>
        <dbReference type="RuleBase" id="RU000461"/>
    </source>
</evidence>
<evidence type="ECO:0000313" key="10">
    <source>
        <dbReference type="Proteomes" id="UP000293142"/>
    </source>
</evidence>
<dbReference type="PROSITE" id="PS00086">
    <property type="entry name" value="CYTOCHROME_P450"/>
    <property type="match status" value="1"/>
</dbReference>
<evidence type="ECO:0000256" key="2">
    <source>
        <dbReference type="ARBA" id="ARBA00022617"/>
    </source>
</evidence>
<protein>
    <submittedName>
        <fullName evidence="9">Cytochrome P450</fullName>
    </submittedName>
</protein>
<dbReference type="SUPFAM" id="SSF48264">
    <property type="entry name" value="Cytochrome P450"/>
    <property type="match status" value="1"/>
</dbReference>
<evidence type="ECO:0000256" key="1">
    <source>
        <dbReference type="ARBA" id="ARBA00010617"/>
    </source>
</evidence>
<dbReference type="RefSeq" id="WP_131014541.1">
    <property type="nucleotide sequence ID" value="NZ_SIRE01000011.1"/>
</dbReference>
<comment type="similarity">
    <text evidence="1 8">Belongs to the cytochrome P450 family.</text>
</comment>
<dbReference type="Proteomes" id="UP000293142">
    <property type="component" value="Unassembled WGS sequence"/>
</dbReference>
<dbReference type="OrthoDB" id="9789468at2"/>
<comment type="caution">
    <text evidence="9">The sequence shown here is derived from an EMBL/GenBank/DDBJ whole genome shotgun (WGS) entry which is preliminary data.</text>
</comment>
<keyword evidence="6 8" id="KW-0503">Monooxygenase</keyword>
<comment type="cofactor">
    <cofactor evidence="7">
        <name>heme</name>
        <dbReference type="ChEBI" id="CHEBI:30413"/>
    </cofactor>
</comment>
<evidence type="ECO:0000256" key="4">
    <source>
        <dbReference type="ARBA" id="ARBA00023002"/>
    </source>
</evidence>
<dbReference type="PANTHER" id="PTHR24291">
    <property type="entry name" value="CYTOCHROME P450 FAMILY 4"/>
    <property type="match status" value="1"/>
</dbReference>
<dbReference type="AlphaFoldDB" id="A0A4Q9DRY9"/>
<gene>
    <name evidence="9" type="ORF">EYB31_16865</name>
</gene>
<proteinExistence type="inferred from homology"/>
<dbReference type="InterPro" id="IPR050196">
    <property type="entry name" value="Cytochrome_P450_Monoox"/>
</dbReference>
<keyword evidence="10" id="KW-1185">Reference proteome</keyword>
<keyword evidence="3 7" id="KW-0479">Metal-binding</keyword>